<evidence type="ECO:0000256" key="10">
    <source>
        <dbReference type="PROSITE-ProRule" id="PRU01385"/>
    </source>
</evidence>
<dbReference type="Gene3D" id="1.10.10.10">
    <property type="entry name" value="Winged helix-like DNA-binding domain superfamily/Winged helix DNA-binding domain"/>
    <property type="match status" value="1"/>
</dbReference>
<evidence type="ECO:0000256" key="1">
    <source>
        <dbReference type="ARBA" id="ARBA00000185"/>
    </source>
</evidence>
<feature type="active site" description="O-(5'-phospho-DNA)-tyrosine intermediate" evidence="10">
    <location>
        <position position="82"/>
    </location>
</feature>
<feature type="domain" description="Topoisomerase 6 subunit A/Spo11 TOPRIM" evidence="12">
    <location>
        <begin position="164"/>
        <end position="329"/>
    </location>
</feature>
<dbReference type="AlphaFoldDB" id="A0A813YGX9"/>
<comment type="cofactor">
    <cofactor evidence="2">
        <name>Mg(2+)</name>
        <dbReference type="ChEBI" id="CHEBI:18420"/>
    </cofactor>
</comment>
<keyword evidence="7 10" id="KW-0799">Topoisomerase</keyword>
<dbReference type="EMBL" id="CAJOBB010000635">
    <property type="protein sequence ID" value="CAF3720548.1"/>
    <property type="molecule type" value="Genomic_DNA"/>
</dbReference>
<keyword evidence="6" id="KW-0460">Magnesium</keyword>
<keyword evidence="8 10" id="KW-0238">DNA-binding</keyword>
<dbReference type="GO" id="GO:0005524">
    <property type="term" value="F:ATP binding"/>
    <property type="evidence" value="ECO:0007669"/>
    <property type="project" value="InterPro"/>
</dbReference>
<evidence type="ECO:0000256" key="5">
    <source>
        <dbReference type="ARBA" id="ARBA00022723"/>
    </source>
</evidence>
<dbReference type="PRINTS" id="PR01550">
    <property type="entry name" value="TOP6AFAMILY"/>
</dbReference>
<comment type="similarity">
    <text evidence="3 10">Belongs to the TOP6A family.</text>
</comment>
<dbReference type="GO" id="GO:0005694">
    <property type="term" value="C:chromosome"/>
    <property type="evidence" value="ECO:0007669"/>
    <property type="project" value="InterPro"/>
</dbReference>
<gene>
    <name evidence="13" type="ORF">IZO911_LOCUS11349</name>
    <name evidence="14" type="ORF">KXQ929_LOCUS12379</name>
</gene>
<feature type="domain" description="Spo11/DNA topoisomerase VI subunit A N-terminal" evidence="11">
    <location>
        <begin position="53"/>
        <end position="113"/>
    </location>
</feature>
<dbReference type="GO" id="GO:0046872">
    <property type="term" value="F:metal ion binding"/>
    <property type="evidence" value="ECO:0007669"/>
    <property type="project" value="UniProtKB-KW"/>
</dbReference>
<dbReference type="InterPro" id="IPR036078">
    <property type="entry name" value="Spo11/TopoVI_A_sf"/>
</dbReference>
<evidence type="ECO:0000313" key="13">
    <source>
        <dbReference type="EMBL" id="CAF0883992.1"/>
    </source>
</evidence>
<evidence type="ECO:0000256" key="4">
    <source>
        <dbReference type="ARBA" id="ARBA00012895"/>
    </source>
</evidence>
<dbReference type="EMBL" id="CAJNOE010000084">
    <property type="protein sequence ID" value="CAF0883992.1"/>
    <property type="molecule type" value="Genomic_DNA"/>
</dbReference>
<dbReference type="PRINTS" id="PR01552">
    <property type="entry name" value="TPISMRASE6A"/>
</dbReference>
<dbReference type="Pfam" id="PF21180">
    <property type="entry name" value="TOP6A-Spo11_Toprim"/>
    <property type="match status" value="1"/>
</dbReference>
<evidence type="ECO:0000313" key="15">
    <source>
        <dbReference type="Proteomes" id="UP000663860"/>
    </source>
</evidence>
<dbReference type="InterPro" id="IPR034136">
    <property type="entry name" value="TOPRIM_Topo6A/Spo11"/>
</dbReference>
<evidence type="ECO:0000256" key="8">
    <source>
        <dbReference type="ARBA" id="ARBA00023125"/>
    </source>
</evidence>
<dbReference type="Gene3D" id="3.40.1360.10">
    <property type="match status" value="1"/>
</dbReference>
<dbReference type="Proteomes" id="UP000663868">
    <property type="component" value="Unassembled WGS sequence"/>
</dbReference>
<reference evidence="13" key="1">
    <citation type="submission" date="2021-02" db="EMBL/GenBank/DDBJ databases">
        <authorList>
            <person name="Nowell W R."/>
        </authorList>
    </citation>
    <scope>NUCLEOTIDE SEQUENCE</scope>
</reference>
<evidence type="ECO:0000313" key="14">
    <source>
        <dbReference type="EMBL" id="CAF3720548.1"/>
    </source>
</evidence>
<dbReference type="GO" id="GO:0003918">
    <property type="term" value="F:DNA topoisomerase type II (double strand cut, ATP-hydrolyzing) activity"/>
    <property type="evidence" value="ECO:0007669"/>
    <property type="project" value="UniProtKB-UniRule"/>
</dbReference>
<dbReference type="PROSITE" id="PS52041">
    <property type="entry name" value="TOPO_IIB"/>
    <property type="match status" value="1"/>
</dbReference>
<accession>A0A813YGX9</accession>
<dbReference type="Proteomes" id="UP000663860">
    <property type="component" value="Unassembled WGS sequence"/>
</dbReference>
<name>A0A813YGX9_9BILA</name>
<dbReference type="PANTHER" id="PTHR10848:SF0">
    <property type="entry name" value="MEIOTIC RECOMBINATION PROTEIN SPO11"/>
    <property type="match status" value="1"/>
</dbReference>
<keyword evidence="5" id="KW-0479">Metal-binding</keyword>
<dbReference type="InterPro" id="IPR013049">
    <property type="entry name" value="Spo11/TopoVI_A_N"/>
</dbReference>
<organism evidence="13 15">
    <name type="scientific">Adineta steineri</name>
    <dbReference type="NCBI Taxonomy" id="433720"/>
    <lineage>
        <taxon>Eukaryota</taxon>
        <taxon>Metazoa</taxon>
        <taxon>Spiralia</taxon>
        <taxon>Gnathifera</taxon>
        <taxon>Rotifera</taxon>
        <taxon>Eurotatoria</taxon>
        <taxon>Bdelloidea</taxon>
        <taxon>Adinetida</taxon>
        <taxon>Adinetidae</taxon>
        <taxon>Adineta</taxon>
    </lineage>
</organism>
<dbReference type="CDD" id="cd00223">
    <property type="entry name" value="TOPRIM_TopoIIB_SPO"/>
    <property type="match status" value="1"/>
</dbReference>
<dbReference type="PANTHER" id="PTHR10848">
    <property type="entry name" value="MEIOTIC RECOMBINATION PROTEIN SPO11"/>
    <property type="match status" value="1"/>
</dbReference>
<dbReference type="InterPro" id="IPR002815">
    <property type="entry name" value="Spo11/TopoVI_A"/>
</dbReference>
<dbReference type="Pfam" id="PF04406">
    <property type="entry name" value="TP6A_N"/>
    <property type="match status" value="1"/>
</dbReference>
<dbReference type="GO" id="GO:0003677">
    <property type="term" value="F:DNA binding"/>
    <property type="evidence" value="ECO:0007669"/>
    <property type="project" value="UniProtKB-UniRule"/>
</dbReference>
<keyword evidence="9 10" id="KW-0413">Isomerase</keyword>
<dbReference type="GO" id="GO:0006265">
    <property type="term" value="P:DNA topological change"/>
    <property type="evidence" value="ECO:0007669"/>
    <property type="project" value="InterPro"/>
</dbReference>
<dbReference type="InterPro" id="IPR004085">
    <property type="entry name" value="TopoVI_A"/>
</dbReference>
<protein>
    <recommendedName>
        <fullName evidence="4">DNA topoisomerase (ATP-hydrolyzing)</fullName>
        <ecNumber evidence="4">5.6.2.2</ecNumber>
    </recommendedName>
</protein>
<dbReference type="SUPFAM" id="SSF56726">
    <property type="entry name" value="DNA topoisomerase IV, alpha subunit"/>
    <property type="match status" value="1"/>
</dbReference>
<evidence type="ECO:0000259" key="11">
    <source>
        <dbReference type="Pfam" id="PF04406"/>
    </source>
</evidence>
<dbReference type="InterPro" id="IPR036388">
    <property type="entry name" value="WH-like_DNA-bd_sf"/>
</dbReference>
<evidence type="ECO:0000256" key="3">
    <source>
        <dbReference type="ARBA" id="ARBA00006559"/>
    </source>
</evidence>
<sequence>MSDNIRFKILNTIEHLCMLCVEQMYKLPSTSPSMILNGQNYEWNNKIDDKDRRDFTQYIYVLSTIHRLVRTQSRMNIRELFYSQVNLFRHQRVSDNIIEQIARHLCVDRRQLGFVATAKGFCAGNIQYRNLRSGDIIDCNQLSNGQLIVDDDVEIIETEHRISFILVVEKDTVFQHLLNIGFLIRYRNACLITGRGQPDHATRSFLQQLSRLYNDTPIYILTDCDIFGVLIACTYQSSLNENYRNRIRWLGVWPEELISLSSLTISQTLPITDERERRMINRFIQRSDINDEWRRQVSFFEQHQRKMEIEAIYENGTKSLIDDYLHAKLMGHR</sequence>
<proteinExistence type="inferred from homology"/>
<comment type="catalytic activity">
    <reaction evidence="1 10">
        <text>ATP-dependent breakage, passage and rejoining of double-stranded DNA.</text>
        <dbReference type="EC" id="5.6.2.2"/>
    </reaction>
</comment>
<evidence type="ECO:0000256" key="6">
    <source>
        <dbReference type="ARBA" id="ARBA00022842"/>
    </source>
</evidence>
<evidence type="ECO:0000256" key="7">
    <source>
        <dbReference type="ARBA" id="ARBA00023029"/>
    </source>
</evidence>
<evidence type="ECO:0000256" key="9">
    <source>
        <dbReference type="ARBA" id="ARBA00023235"/>
    </source>
</evidence>
<evidence type="ECO:0000259" key="12">
    <source>
        <dbReference type="Pfam" id="PF21180"/>
    </source>
</evidence>
<comment type="caution">
    <text evidence="13">The sequence shown here is derived from an EMBL/GenBank/DDBJ whole genome shotgun (WGS) entry which is preliminary data.</text>
</comment>
<dbReference type="EC" id="5.6.2.2" evidence="4"/>
<evidence type="ECO:0000256" key="2">
    <source>
        <dbReference type="ARBA" id="ARBA00001946"/>
    </source>
</evidence>